<sequence length="536" mass="58244">MSYQKTKDFDRLSFLYMLTGNSENLKKMLKIATMRKDTMGRYNTALFLGDAAERVRVLEETGNHNLAFVCAKIHSLDEEAGRIASVIVAAGGTVEGLVEAATAGGGSRIGCLLQPPTPIVRANNWPTISLPKHSMENMENVVVHDISPSSGEDAPEKWGEDEFDESQAAKGSSGVVPTPDDDLDLSDVDAWDEDDLEFGDEVPDDYGIKNFNDGAMPDIDNSGCAMPKAGQTASAVWVSNSSHAADHAAAGSMETAMQLLHRQVAIAHYVPLKSYMVGAFLGAQVSIPFTGGSCSLPLFRNDASGFPGKESLPLKGLKMRLLELSLKESFRAFQGGKFTDAMNGFMEIIQKIPLTVTDGRNEGMEVKEMLEICREYITALRIKIAIGETEDPVRSTELSAYFTHCNLQPSHLLLALRSAMVTSFKHKNFIVAASFARRLLELPDVNSARNAQLRVKATKVLQKSEQMARNENELNYDAGAPFVVDCASLVPLYPSDAIVKCSYCGSTYGKEWKGSVCLTCQLSKVGEQTLGLVTGK</sequence>
<keyword evidence="5" id="KW-0853">WD repeat</keyword>
<evidence type="ECO:0000259" key="12">
    <source>
        <dbReference type="Pfam" id="PF06957"/>
    </source>
</evidence>
<dbReference type="GO" id="GO:0016192">
    <property type="term" value="P:vesicle-mediated transport"/>
    <property type="evidence" value="ECO:0007669"/>
    <property type="project" value="UniProtKB-KW"/>
</dbReference>
<dbReference type="GO" id="GO:0000139">
    <property type="term" value="C:Golgi membrane"/>
    <property type="evidence" value="ECO:0007669"/>
    <property type="project" value="UniProtKB-SubCell"/>
</dbReference>
<evidence type="ECO:0000256" key="5">
    <source>
        <dbReference type="ARBA" id="ARBA00022574"/>
    </source>
</evidence>
<dbReference type="GO" id="GO:0006886">
    <property type="term" value="P:intracellular protein transport"/>
    <property type="evidence" value="ECO:0007669"/>
    <property type="project" value="InterPro"/>
</dbReference>
<keyword evidence="3" id="KW-0813">Transport</keyword>
<dbReference type="EMBL" id="HBFR01026313">
    <property type="protein sequence ID" value="CAD8891734.1"/>
    <property type="molecule type" value="Transcribed_RNA"/>
</dbReference>
<feature type="domain" description="Coatomer alpha subunit C-terminal" evidence="12">
    <location>
        <begin position="145"/>
        <end position="533"/>
    </location>
</feature>
<evidence type="ECO:0000256" key="10">
    <source>
        <dbReference type="ARBA" id="ARBA00023136"/>
    </source>
</evidence>
<evidence type="ECO:0000256" key="2">
    <source>
        <dbReference type="ARBA" id="ARBA00004496"/>
    </source>
</evidence>
<keyword evidence="9" id="KW-0333">Golgi apparatus</keyword>
<evidence type="ECO:0000256" key="3">
    <source>
        <dbReference type="ARBA" id="ARBA00022448"/>
    </source>
</evidence>
<evidence type="ECO:0000256" key="4">
    <source>
        <dbReference type="ARBA" id="ARBA00022490"/>
    </source>
</evidence>
<name>A0A7S1FWB5_9STRA</name>
<protein>
    <recommendedName>
        <fullName evidence="12">Coatomer alpha subunit C-terminal domain-containing protein</fullName>
    </recommendedName>
</protein>
<evidence type="ECO:0000256" key="11">
    <source>
        <dbReference type="SAM" id="MobiDB-lite"/>
    </source>
</evidence>
<keyword evidence="10" id="KW-0472">Membrane</keyword>
<comment type="subcellular location">
    <subcellularLocation>
        <location evidence="2">Cytoplasm</location>
    </subcellularLocation>
    <subcellularLocation>
        <location evidence="1">Golgi apparatus membrane</location>
        <topology evidence="1">Peripheral membrane protein</topology>
        <orientation evidence="1">Cytoplasmic side</orientation>
    </subcellularLocation>
</comment>
<evidence type="ECO:0000256" key="6">
    <source>
        <dbReference type="ARBA" id="ARBA00022737"/>
    </source>
</evidence>
<feature type="region of interest" description="Disordered" evidence="11">
    <location>
        <begin position="146"/>
        <end position="184"/>
    </location>
</feature>
<dbReference type="InterPro" id="IPR010714">
    <property type="entry name" value="Coatomer_asu_C"/>
</dbReference>
<dbReference type="AlphaFoldDB" id="A0A7S1FWB5"/>
<evidence type="ECO:0000256" key="9">
    <source>
        <dbReference type="ARBA" id="ARBA00023034"/>
    </source>
</evidence>
<keyword evidence="7" id="KW-0931">ER-Golgi transport</keyword>
<keyword evidence="8" id="KW-0653">Protein transport</keyword>
<keyword evidence="4" id="KW-0963">Cytoplasm</keyword>
<organism evidence="13">
    <name type="scientific">Corethron hystrix</name>
    <dbReference type="NCBI Taxonomy" id="216773"/>
    <lineage>
        <taxon>Eukaryota</taxon>
        <taxon>Sar</taxon>
        <taxon>Stramenopiles</taxon>
        <taxon>Ochrophyta</taxon>
        <taxon>Bacillariophyta</taxon>
        <taxon>Coscinodiscophyceae</taxon>
        <taxon>Corethrophycidae</taxon>
        <taxon>Corethrales</taxon>
        <taxon>Corethraceae</taxon>
        <taxon>Corethron</taxon>
    </lineage>
</organism>
<evidence type="ECO:0000256" key="1">
    <source>
        <dbReference type="ARBA" id="ARBA00004255"/>
    </source>
</evidence>
<gene>
    <name evidence="13" type="ORF">CHYS00102_LOCUS18940</name>
</gene>
<proteinExistence type="predicted"/>
<evidence type="ECO:0000256" key="8">
    <source>
        <dbReference type="ARBA" id="ARBA00022927"/>
    </source>
</evidence>
<dbReference type="GO" id="GO:0030126">
    <property type="term" value="C:COPI vesicle coat"/>
    <property type="evidence" value="ECO:0007669"/>
    <property type="project" value="InterPro"/>
</dbReference>
<dbReference type="GO" id="GO:0005198">
    <property type="term" value="F:structural molecule activity"/>
    <property type="evidence" value="ECO:0007669"/>
    <property type="project" value="InterPro"/>
</dbReference>
<accession>A0A7S1FWB5</accession>
<dbReference type="FunFam" id="1.25.40.470:FF:000002">
    <property type="entry name" value="Coatomer subunit alpha"/>
    <property type="match status" value="1"/>
</dbReference>
<evidence type="ECO:0000313" key="13">
    <source>
        <dbReference type="EMBL" id="CAD8891734.1"/>
    </source>
</evidence>
<dbReference type="Pfam" id="PF06957">
    <property type="entry name" value="COPI_C"/>
    <property type="match status" value="1"/>
</dbReference>
<reference evidence="13" key="1">
    <citation type="submission" date="2021-01" db="EMBL/GenBank/DDBJ databases">
        <authorList>
            <person name="Corre E."/>
            <person name="Pelletier E."/>
            <person name="Niang G."/>
            <person name="Scheremetjew M."/>
            <person name="Finn R."/>
            <person name="Kale V."/>
            <person name="Holt S."/>
            <person name="Cochrane G."/>
            <person name="Meng A."/>
            <person name="Brown T."/>
            <person name="Cohen L."/>
        </authorList>
    </citation>
    <scope>NUCLEOTIDE SEQUENCE</scope>
    <source>
        <strain evidence="13">308</strain>
    </source>
</reference>
<dbReference type="Gene3D" id="1.25.40.470">
    <property type="match status" value="1"/>
</dbReference>
<keyword evidence="6" id="KW-0677">Repeat</keyword>
<evidence type="ECO:0000256" key="7">
    <source>
        <dbReference type="ARBA" id="ARBA00022892"/>
    </source>
</evidence>